<name>A0A5Q2VJH9_SERPR</name>
<evidence type="ECO:0000313" key="1">
    <source>
        <dbReference type="EMBL" id="QGH64180.1"/>
    </source>
</evidence>
<dbReference type="AlphaFoldDB" id="A0A5Q2VJH9"/>
<organism evidence="1 2">
    <name type="scientific">Serratia proteamaculans</name>
    <dbReference type="NCBI Taxonomy" id="28151"/>
    <lineage>
        <taxon>Bacteria</taxon>
        <taxon>Pseudomonadati</taxon>
        <taxon>Pseudomonadota</taxon>
        <taxon>Gammaproteobacteria</taxon>
        <taxon>Enterobacterales</taxon>
        <taxon>Yersiniaceae</taxon>
        <taxon>Serratia</taxon>
    </lineage>
</organism>
<evidence type="ECO:0000313" key="2">
    <source>
        <dbReference type="Proteomes" id="UP000381260"/>
    </source>
</evidence>
<reference evidence="1 2" key="1">
    <citation type="submission" date="2019-11" db="EMBL/GenBank/DDBJ databases">
        <title>The Phosphoenolpyruvate Phosphotransferase System Regulates Serratia proteamaculans 336X Biofilm Formation and Wheat Roots colonization.</title>
        <authorList>
            <person name="Liu F."/>
        </authorList>
    </citation>
    <scope>NUCLEOTIDE SEQUENCE [LARGE SCALE GENOMIC DNA]</scope>
    <source>
        <strain evidence="1 2">336X</strain>
    </source>
</reference>
<dbReference type="EMBL" id="CP045913">
    <property type="protein sequence ID" value="QGH64180.1"/>
    <property type="molecule type" value="Genomic_DNA"/>
</dbReference>
<dbReference type="RefSeq" id="WP_153860789.1">
    <property type="nucleotide sequence ID" value="NZ_CP045913.1"/>
</dbReference>
<sequence length="140" mass="15906">MNNHVKTGANPMTKRIAIQDFVDLIIGKNLTARKIMSLITKHHPGCEPTFDSLRRRLIRMQKSPYASLQVSIEGREKKFKLVSVDARFFKYSESASAAIKTRGKRPGVARPPHSPAELKYCHMHKMFDQALTSVRERVSA</sequence>
<protein>
    <submittedName>
        <fullName evidence="1">Uncharacterized protein</fullName>
    </submittedName>
</protein>
<gene>
    <name evidence="1" type="ORF">GHV41_26410</name>
</gene>
<proteinExistence type="predicted"/>
<accession>A0A5Q2VJH9</accession>
<dbReference type="Proteomes" id="UP000381260">
    <property type="component" value="Chromosome"/>
</dbReference>